<accession>A0A1C4YAZ1</accession>
<dbReference type="AlphaFoldDB" id="A0A1C4YAZ1"/>
<feature type="region of interest" description="Disordered" evidence="1">
    <location>
        <begin position="599"/>
        <end position="629"/>
    </location>
</feature>
<evidence type="ECO:0000313" key="5">
    <source>
        <dbReference type="Proteomes" id="UP000198253"/>
    </source>
</evidence>
<feature type="compositionally biased region" description="Basic and acidic residues" evidence="1">
    <location>
        <begin position="604"/>
        <end position="616"/>
    </location>
</feature>
<dbReference type="InterPro" id="IPR011600">
    <property type="entry name" value="Pept_C14_caspase"/>
</dbReference>
<keyword evidence="2" id="KW-0472">Membrane</keyword>
<dbReference type="GO" id="GO:0004197">
    <property type="term" value="F:cysteine-type endopeptidase activity"/>
    <property type="evidence" value="ECO:0007669"/>
    <property type="project" value="InterPro"/>
</dbReference>
<keyword evidence="5" id="KW-1185">Reference proteome</keyword>
<feature type="transmembrane region" description="Helical" evidence="2">
    <location>
        <begin position="420"/>
        <end position="438"/>
    </location>
</feature>
<dbReference type="InterPro" id="IPR029030">
    <property type="entry name" value="Caspase-like_dom_sf"/>
</dbReference>
<reference evidence="5" key="1">
    <citation type="submission" date="2016-06" db="EMBL/GenBank/DDBJ databases">
        <authorList>
            <person name="Varghese N."/>
            <person name="Submissions Spin"/>
        </authorList>
    </citation>
    <scope>NUCLEOTIDE SEQUENCE [LARGE SCALE GENOMIC DNA]</scope>
    <source>
        <strain evidence="5">DSM 43816</strain>
    </source>
</reference>
<feature type="region of interest" description="Disordered" evidence="1">
    <location>
        <begin position="255"/>
        <end position="277"/>
    </location>
</feature>
<feature type="transmembrane region" description="Helical" evidence="2">
    <location>
        <begin position="386"/>
        <end position="405"/>
    </location>
</feature>
<evidence type="ECO:0000256" key="1">
    <source>
        <dbReference type="SAM" id="MobiDB-lite"/>
    </source>
</evidence>
<dbReference type="SUPFAM" id="SSF52129">
    <property type="entry name" value="Caspase-like"/>
    <property type="match status" value="1"/>
</dbReference>
<keyword evidence="2" id="KW-1133">Transmembrane helix</keyword>
<evidence type="ECO:0000313" key="4">
    <source>
        <dbReference type="EMBL" id="SCF17922.1"/>
    </source>
</evidence>
<dbReference type="Proteomes" id="UP000198253">
    <property type="component" value="Chromosome I"/>
</dbReference>
<feature type="transmembrane region" description="Helical" evidence="2">
    <location>
        <begin position="356"/>
        <end position="374"/>
    </location>
</feature>
<feature type="transmembrane region" description="Helical" evidence="2">
    <location>
        <begin position="445"/>
        <end position="461"/>
    </location>
</feature>
<sequence length="629" mass="67388">MKRPEPSRSVAVLIGTATHDGGGPHALQSLPAVRANVTELARLLTAPPVDLVAADRCLQLLDLPHPDQAGVTLADRCREAEDLLLVYYAGHGLLDDNGELFLALPGTDSRPDRLKFTAIPYSWINEAVRDSPARTRVVILDCCYAGRSLNAMSPTDAGTVVADHTQIEGTYTLAATAATAWAIAPGGADHTAFTGVLLDLLRDGPPARDGDPADGDLTLDGMYKHLHIELRSRGLPRPTCRNTDFAADLVLRPGRAVEGSGAPPGTDPPSGPPTTAVPAVQTAHAAPQPVIDTLRRPQTLLHPLHWRLLATPWRRFGQAVLALALGGFLLGVWGTVRDRNPLAWWQDGRLGGPVRDVVGAVLVIMLASSALADWRRGFRRDARIKWGPLVFAAASLAIVVALGILDDRLAGMGVRARGRSLAPLVLTIWATAVGLLIGALTNRSHMWWGVPAALALFVGPVETGRMDGPGDSALGALAVVSAFVAVALLAAVRLFDCLSGHLALAMRPRTVTLSRRGLSIRTATGDRLIMWHHLDRVFVAGHVLAVTFMRDYPETEKPHELARSAALGGFAIADIRHFPHSRGEILHAIAHFAGATFHGTTEPTARDDDRPTRADGRPASWYHQRWSSQ</sequence>
<evidence type="ECO:0000259" key="3">
    <source>
        <dbReference type="Pfam" id="PF00656"/>
    </source>
</evidence>
<proteinExistence type="predicted"/>
<name>A0A1C4YAZ1_MICEC</name>
<dbReference type="EMBL" id="LT607413">
    <property type="protein sequence ID" value="SCF17922.1"/>
    <property type="molecule type" value="Genomic_DNA"/>
</dbReference>
<dbReference type="GO" id="GO:0006508">
    <property type="term" value="P:proteolysis"/>
    <property type="evidence" value="ECO:0007669"/>
    <property type="project" value="InterPro"/>
</dbReference>
<feature type="transmembrane region" description="Helical" evidence="2">
    <location>
        <begin position="473"/>
        <end position="495"/>
    </location>
</feature>
<feature type="transmembrane region" description="Helical" evidence="2">
    <location>
        <begin position="316"/>
        <end position="336"/>
    </location>
</feature>
<dbReference type="RefSeq" id="WP_088982800.1">
    <property type="nucleotide sequence ID" value="NZ_LT607413.1"/>
</dbReference>
<dbReference type="OrthoDB" id="4464809at2"/>
<dbReference type="Gene3D" id="3.40.50.1460">
    <property type="match status" value="1"/>
</dbReference>
<gene>
    <name evidence="4" type="ORF">GA0070618_3774</name>
</gene>
<feature type="domain" description="Peptidase C14 caspase" evidence="3">
    <location>
        <begin position="73"/>
        <end position="203"/>
    </location>
</feature>
<organism evidence="4 5">
    <name type="scientific">Micromonospora echinospora</name>
    <name type="common">Micromonospora purpurea</name>
    <dbReference type="NCBI Taxonomy" id="1877"/>
    <lineage>
        <taxon>Bacteria</taxon>
        <taxon>Bacillati</taxon>
        <taxon>Actinomycetota</taxon>
        <taxon>Actinomycetes</taxon>
        <taxon>Micromonosporales</taxon>
        <taxon>Micromonosporaceae</taxon>
        <taxon>Micromonospora</taxon>
    </lineage>
</organism>
<dbReference type="Pfam" id="PF00656">
    <property type="entry name" value="Peptidase_C14"/>
    <property type="match status" value="1"/>
</dbReference>
<dbReference type="InParanoid" id="A0A1C4YAZ1"/>
<protein>
    <submittedName>
        <fullName evidence="4">Uncharacterized protein, contains caspase domain</fullName>
    </submittedName>
</protein>
<keyword evidence="2" id="KW-0812">Transmembrane</keyword>
<evidence type="ECO:0000256" key="2">
    <source>
        <dbReference type="SAM" id="Phobius"/>
    </source>
</evidence>
<dbReference type="NCBIfam" id="NF047832">
    <property type="entry name" value="caspase_w_EACC1"/>
    <property type="match status" value="1"/>
</dbReference>